<organism evidence="2 3">
    <name type="scientific">Kineococcus halophytocola</name>
    <dbReference type="NCBI Taxonomy" id="3234027"/>
    <lineage>
        <taxon>Bacteria</taxon>
        <taxon>Bacillati</taxon>
        <taxon>Actinomycetota</taxon>
        <taxon>Actinomycetes</taxon>
        <taxon>Kineosporiales</taxon>
        <taxon>Kineosporiaceae</taxon>
        <taxon>Kineococcus</taxon>
    </lineage>
</organism>
<proteinExistence type="predicted"/>
<evidence type="ECO:0000259" key="1">
    <source>
        <dbReference type="Pfam" id="PF05685"/>
    </source>
</evidence>
<evidence type="ECO:0000313" key="2">
    <source>
        <dbReference type="EMBL" id="MEZ0164592.1"/>
    </source>
</evidence>
<dbReference type="SUPFAM" id="SSF52980">
    <property type="entry name" value="Restriction endonuclease-like"/>
    <property type="match status" value="1"/>
</dbReference>
<keyword evidence="2" id="KW-0540">Nuclease</keyword>
<dbReference type="PANTHER" id="PTHR33352">
    <property type="entry name" value="SLR1095 PROTEIN"/>
    <property type="match status" value="1"/>
</dbReference>
<keyword evidence="3" id="KW-1185">Reference proteome</keyword>
<comment type="caution">
    <text evidence="2">The sequence shown here is derived from an EMBL/GenBank/DDBJ whole genome shotgun (WGS) entry which is preliminary data.</text>
</comment>
<dbReference type="RefSeq" id="WP_370440840.1">
    <property type="nucleotide sequence ID" value="NZ_JBGFTU010000007.1"/>
</dbReference>
<name>A0ABV4GZ48_9ACTN</name>
<dbReference type="GO" id="GO:0004519">
    <property type="term" value="F:endonuclease activity"/>
    <property type="evidence" value="ECO:0007669"/>
    <property type="project" value="UniProtKB-KW"/>
</dbReference>
<dbReference type="PANTHER" id="PTHR33352:SF2">
    <property type="entry name" value="SLL0995 PROTEIN"/>
    <property type="match status" value="1"/>
</dbReference>
<dbReference type="InterPro" id="IPR012296">
    <property type="entry name" value="Nuclease_put_TT1808"/>
</dbReference>
<dbReference type="Gene3D" id="3.90.1570.10">
    <property type="entry name" value="tt1808, chain A"/>
    <property type="match status" value="1"/>
</dbReference>
<feature type="domain" description="Putative restriction endonuclease" evidence="1">
    <location>
        <begin position="1"/>
        <end position="121"/>
    </location>
</feature>
<reference evidence="2 3" key="1">
    <citation type="submission" date="2024-07" db="EMBL/GenBank/DDBJ databases">
        <authorList>
            <person name="Thanompreechachai J."/>
            <person name="Duangmal K."/>
        </authorList>
    </citation>
    <scope>NUCLEOTIDE SEQUENCE [LARGE SCALE GENOMIC DNA]</scope>
    <source>
        <strain evidence="2 3">LSe6-4</strain>
    </source>
</reference>
<keyword evidence="2" id="KW-0378">Hydrolase</keyword>
<dbReference type="EMBL" id="JBGFTU010000007">
    <property type="protein sequence ID" value="MEZ0164592.1"/>
    <property type="molecule type" value="Genomic_DNA"/>
</dbReference>
<dbReference type="Pfam" id="PF05685">
    <property type="entry name" value="Uma2"/>
    <property type="match status" value="1"/>
</dbReference>
<dbReference type="InterPro" id="IPR011335">
    <property type="entry name" value="Restrct_endonuc-II-like"/>
</dbReference>
<dbReference type="Proteomes" id="UP001565927">
    <property type="component" value="Unassembled WGS sequence"/>
</dbReference>
<sequence length="144" mass="16329">MTPRGTFEHQDAADNLRAVLEGAGFVAVTEWAWRPLGTQREHQPDVMVLDQAPADRRVNWTETTPALVVEVTSPGDASKDWVRTLRDDARFGAAHHWILDHRDHRLYAFALRGGQYDEVVQGEAPLRVPGWDRLGEIDVPALWR</sequence>
<keyword evidence="2" id="KW-0255">Endonuclease</keyword>
<evidence type="ECO:0000313" key="3">
    <source>
        <dbReference type="Proteomes" id="UP001565927"/>
    </source>
</evidence>
<dbReference type="InterPro" id="IPR008538">
    <property type="entry name" value="Uma2"/>
</dbReference>
<gene>
    <name evidence="2" type="ORF">AB2L27_07425</name>
</gene>
<protein>
    <submittedName>
        <fullName evidence="2">Uma2 family endonuclease</fullName>
    </submittedName>
</protein>
<dbReference type="CDD" id="cd06260">
    <property type="entry name" value="DUF820-like"/>
    <property type="match status" value="1"/>
</dbReference>
<accession>A0ABV4GZ48</accession>